<dbReference type="GO" id="GO:0016740">
    <property type="term" value="F:transferase activity"/>
    <property type="evidence" value="ECO:0007669"/>
    <property type="project" value="UniProtKB-KW"/>
</dbReference>
<gene>
    <name evidence="2" type="ORF">COO91_03709</name>
</gene>
<organism evidence="2 3">
    <name type="scientific">Nostoc flagelliforme CCNUN1</name>
    <dbReference type="NCBI Taxonomy" id="2038116"/>
    <lineage>
        <taxon>Bacteria</taxon>
        <taxon>Bacillati</taxon>
        <taxon>Cyanobacteriota</taxon>
        <taxon>Cyanophyceae</taxon>
        <taxon>Nostocales</taxon>
        <taxon>Nostocaceae</taxon>
        <taxon>Nostoc</taxon>
    </lineage>
</organism>
<dbReference type="AlphaFoldDB" id="A0A2K8SQX5"/>
<dbReference type="OrthoDB" id="7848548at2"/>
<accession>A0A2K8SQX5</accession>
<sequence>MENSQIKKIFFFTAQTQYENLGDVMIIKILLDNLRKYGTIIINERGVPEWFCQELDIKDDEKASKYGNKFSILMLVFALKALFSSNNEIYYILTPGHRFSTPIPKTKIDYFRYLIETIKQIISLALFKILGVRICRFGVSIGPFSKLDQLAERWKSKFMYFYSVRDTKSEDYANKLGINQVKIFPDLAWLMKTPYASNKLVKLHDEYVIFSFRNSTNSFGDPDIYKNSLFPVLDKIVSMVGKKWQKKLLISYQVDLDYEICKDISNRYKDDCNVIFLEEKINTQSMYDLYSRAYMIFSNRLHVLMFAMLCGSIPVAVVDTLKHDKITSIFSDAGLMRMVIDISNGAQISEILNEIDTDINVIRKDIDLCIDHNQNSADAILKQVITRAI</sequence>
<dbReference type="Pfam" id="PF04230">
    <property type="entry name" value="PS_pyruv_trans"/>
    <property type="match status" value="1"/>
</dbReference>
<protein>
    <submittedName>
        <fullName evidence="2">Polysaccharide pyruvyl transferase family protein WcaK</fullName>
    </submittedName>
</protein>
<feature type="domain" description="Polysaccharide pyruvyl transferase" evidence="1">
    <location>
        <begin position="20"/>
        <end position="311"/>
    </location>
</feature>
<dbReference type="EMBL" id="CP024785">
    <property type="protein sequence ID" value="AUB37760.1"/>
    <property type="molecule type" value="Genomic_DNA"/>
</dbReference>
<reference evidence="2 3" key="1">
    <citation type="submission" date="2017-11" db="EMBL/GenBank/DDBJ databases">
        <title>Complete genome of a free-living desiccation-tolerant cyanobacterium and its photosynthetic adaptation to extreme terrestrial habitat.</title>
        <authorList>
            <person name="Shang J."/>
        </authorList>
    </citation>
    <scope>NUCLEOTIDE SEQUENCE [LARGE SCALE GENOMIC DNA]</scope>
    <source>
        <strain evidence="2 3">CCNUN1</strain>
    </source>
</reference>
<keyword evidence="3" id="KW-1185">Reference proteome</keyword>
<name>A0A2K8SQX5_9NOSO</name>
<dbReference type="KEGG" id="nfl:COO91_03709"/>
<dbReference type="PANTHER" id="PTHR36836:SF1">
    <property type="entry name" value="COLANIC ACID BIOSYNTHESIS PROTEIN WCAK"/>
    <property type="match status" value="1"/>
</dbReference>
<proteinExistence type="predicted"/>
<evidence type="ECO:0000313" key="3">
    <source>
        <dbReference type="Proteomes" id="UP000232003"/>
    </source>
</evidence>
<dbReference type="InterPro" id="IPR007345">
    <property type="entry name" value="Polysacch_pyruvyl_Trfase"/>
</dbReference>
<dbReference type="Proteomes" id="UP000232003">
    <property type="component" value="Chromosome"/>
</dbReference>
<keyword evidence="2" id="KW-0808">Transferase</keyword>
<dbReference type="PANTHER" id="PTHR36836">
    <property type="entry name" value="COLANIC ACID BIOSYNTHESIS PROTEIN WCAK"/>
    <property type="match status" value="1"/>
</dbReference>
<evidence type="ECO:0000259" key="1">
    <source>
        <dbReference type="Pfam" id="PF04230"/>
    </source>
</evidence>
<dbReference type="RefSeq" id="WP_100899310.1">
    <property type="nucleotide sequence ID" value="NZ_CAWNNC010000001.1"/>
</dbReference>
<evidence type="ECO:0000313" key="2">
    <source>
        <dbReference type="EMBL" id="AUB37760.1"/>
    </source>
</evidence>